<evidence type="ECO:0000256" key="1">
    <source>
        <dbReference type="SAM" id="SignalP"/>
    </source>
</evidence>
<dbReference type="EMBL" id="LIAE01006222">
    <property type="protein sequence ID" value="PAV92384.1"/>
    <property type="molecule type" value="Genomic_DNA"/>
</dbReference>
<accession>A0A2A2M1M6</accession>
<comment type="caution">
    <text evidence="2">The sequence shown here is derived from an EMBL/GenBank/DDBJ whole genome shotgun (WGS) entry which is preliminary data.</text>
</comment>
<proteinExistence type="predicted"/>
<organism evidence="2 3">
    <name type="scientific">Diploscapter pachys</name>
    <dbReference type="NCBI Taxonomy" id="2018661"/>
    <lineage>
        <taxon>Eukaryota</taxon>
        <taxon>Metazoa</taxon>
        <taxon>Ecdysozoa</taxon>
        <taxon>Nematoda</taxon>
        <taxon>Chromadorea</taxon>
        <taxon>Rhabditida</taxon>
        <taxon>Rhabditina</taxon>
        <taxon>Rhabditomorpha</taxon>
        <taxon>Rhabditoidea</taxon>
        <taxon>Rhabditidae</taxon>
        <taxon>Diploscapter</taxon>
    </lineage>
</organism>
<dbReference type="AlphaFoldDB" id="A0A2A2M1M6"/>
<feature type="chain" id="PRO_5012019496" description="SXP/RAL-2 family protein Ani s 5-like cation-binding domain-containing protein" evidence="1">
    <location>
        <begin position="21"/>
        <end position="188"/>
    </location>
</feature>
<evidence type="ECO:0008006" key="4">
    <source>
        <dbReference type="Google" id="ProtNLM"/>
    </source>
</evidence>
<gene>
    <name evidence="2" type="ORF">WR25_09405</name>
</gene>
<keyword evidence="1" id="KW-0732">Signal</keyword>
<sequence length="188" mass="21683">MRSTLLAIALFAVFCNYATARPRPDITVMSKINPYDTDKAVDEYEKMPPNIKVILDQVAAVVMDRSLTIDQKMQKIDDIPIPENHEEDTEEEKKRFKSFLTAIHNTIEYYDKTLKPGLSPKAREFCEYLYGRLTKPSAYMENREKMSEGMETKMEGLGLDDVIDVFVTLAKIIKKAKEEKIVQLFEAF</sequence>
<keyword evidence="3" id="KW-1185">Reference proteome</keyword>
<name>A0A2A2M1M6_9BILA</name>
<dbReference type="Proteomes" id="UP000218231">
    <property type="component" value="Unassembled WGS sequence"/>
</dbReference>
<evidence type="ECO:0000313" key="2">
    <source>
        <dbReference type="EMBL" id="PAV92384.1"/>
    </source>
</evidence>
<evidence type="ECO:0000313" key="3">
    <source>
        <dbReference type="Proteomes" id="UP000218231"/>
    </source>
</evidence>
<feature type="signal peptide" evidence="1">
    <location>
        <begin position="1"/>
        <end position="20"/>
    </location>
</feature>
<reference evidence="2 3" key="1">
    <citation type="journal article" date="2017" name="Curr. Biol.">
        <title>Genome architecture and evolution of a unichromosomal asexual nematode.</title>
        <authorList>
            <person name="Fradin H."/>
            <person name="Zegar C."/>
            <person name="Gutwein M."/>
            <person name="Lucas J."/>
            <person name="Kovtun M."/>
            <person name="Corcoran D."/>
            <person name="Baugh L.R."/>
            <person name="Kiontke K."/>
            <person name="Gunsalus K."/>
            <person name="Fitch D.H."/>
            <person name="Piano F."/>
        </authorList>
    </citation>
    <scope>NUCLEOTIDE SEQUENCE [LARGE SCALE GENOMIC DNA]</scope>
    <source>
        <strain evidence="2">PF1309</strain>
    </source>
</reference>
<protein>
    <recommendedName>
        <fullName evidence="4">SXP/RAL-2 family protein Ani s 5-like cation-binding domain-containing protein</fullName>
    </recommendedName>
</protein>